<dbReference type="EMBL" id="HBEQ01000954">
    <property type="protein sequence ID" value="CAD8513329.1"/>
    <property type="molecule type" value="Transcribed_RNA"/>
</dbReference>
<feature type="compositionally biased region" description="Low complexity" evidence="1">
    <location>
        <begin position="61"/>
        <end position="76"/>
    </location>
</feature>
<feature type="compositionally biased region" description="Acidic residues" evidence="1">
    <location>
        <begin position="29"/>
        <end position="47"/>
    </location>
</feature>
<sequence length="287" mass="29696">MAVPDPDEADEAVVELGSGSDDGVAGGTEGDDDDEHENVAGTDDDVPPPDGENYFGRAAKEGAAPAGANPFAVPAPAADDDWAREIAEAKRMVEEQRVKREREEAIERQKEIEAAEAKGKVYEERRKAGDSPLPSAGGGGAGGPGGAARRERKIVRAKRPTGGGGGSTPTPGGVGVGGGGGGGGGRGRGRVPRGADGARERLVGAVVTRAVGGAQEGRPARGDQRRRRFRPRQALFATGDQGERRRGGSVGREGWQRRAREMRSIGTGRDVDEGGTPSDSFRGVLKF</sequence>
<feature type="compositionally biased region" description="Low complexity" evidence="1">
    <location>
        <begin position="203"/>
        <end position="213"/>
    </location>
</feature>
<protein>
    <submittedName>
        <fullName evidence="2">Uncharacterized protein</fullName>
    </submittedName>
</protein>
<feature type="compositionally biased region" description="Basic and acidic residues" evidence="1">
    <location>
        <begin position="93"/>
        <end position="129"/>
    </location>
</feature>
<feature type="region of interest" description="Disordered" evidence="1">
    <location>
        <begin position="1"/>
        <end position="76"/>
    </location>
</feature>
<organism evidence="2">
    <name type="scientific">Micromonas pusilla</name>
    <name type="common">Picoplanktonic green alga</name>
    <name type="synonym">Chromulina pusilla</name>
    <dbReference type="NCBI Taxonomy" id="38833"/>
    <lineage>
        <taxon>Eukaryota</taxon>
        <taxon>Viridiplantae</taxon>
        <taxon>Chlorophyta</taxon>
        <taxon>Mamiellophyceae</taxon>
        <taxon>Mamiellales</taxon>
        <taxon>Mamiellaceae</taxon>
        <taxon>Micromonas</taxon>
    </lineage>
</organism>
<evidence type="ECO:0000256" key="1">
    <source>
        <dbReference type="SAM" id="MobiDB-lite"/>
    </source>
</evidence>
<evidence type="ECO:0000313" key="2">
    <source>
        <dbReference type="EMBL" id="CAD8513329.1"/>
    </source>
</evidence>
<feature type="compositionally biased region" description="Basic residues" evidence="1">
    <location>
        <begin position="150"/>
        <end position="159"/>
    </location>
</feature>
<feature type="region of interest" description="Disordered" evidence="1">
    <location>
        <begin position="93"/>
        <end position="287"/>
    </location>
</feature>
<feature type="compositionally biased region" description="Gly residues" evidence="1">
    <location>
        <begin position="161"/>
        <end position="186"/>
    </location>
</feature>
<name>A0A7S0I7J3_MICPS</name>
<accession>A0A7S0I7J3</accession>
<proteinExistence type="predicted"/>
<dbReference type="AlphaFoldDB" id="A0A7S0I7J3"/>
<feature type="compositionally biased region" description="Acidic residues" evidence="1">
    <location>
        <begin position="1"/>
        <end position="13"/>
    </location>
</feature>
<gene>
    <name evidence="2" type="ORF">MCOM1403_LOCUS754</name>
</gene>
<reference evidence="2" key="1">
    <citation type="submission" date="2021-01" db="EMBL/GenBank/DDBJ databases">
        <authorList>
            <person name="Corre E."/>
            <person name="Pelletier E."/>
            <person name="Niang G."/>
            <person name="Scheremetjew M."/>
            <person name="Finn R."/>
            <person name="Kale V."/>
            <person name="Holt S."/>
            <person name="Cochrane G."/>
            <person name="Meng A."/>
            <person name="Brown T."/>
            <person name="Cohen L."/>
        </authorList>
    </citation>
    <scope>NUCLEOTIDE SEQUENCE</scope>
    <source>
        <strain evidence="2">CCMP1723</strain>
    </source>
</reference>
<feature type="compositionally biased region" description="Basic and acidic residues" evidence="1">
    <location>
        <begin position="254"/>
        <end position="263"/>
    </location>
</feature>
<feature type="compositionally biased region" description="Gly residues" evidence="1">
    <location>
        <begin position="136"/>
        <end position="146"/>
    </location>
</feature>